<dbReference type="KEGG" id="ccur:IAR63_14895"/>
<name>A0A7H0F5H6_9CYAN</name>
<dbReference type="SUPFAM" id="SSF53850">
    <property type="entry name" value="Periplasmic binding protein-like II"/>
    <property type="match status" value="1"/>
</dbReference>
<evidence type="ECO:0000313" key="2">
    <source>
        <dbReference type="Proteomes" id="UP000516013"/>
    </source>
</evidence>
<dbReference type="Gene3D" id="3.40.190.10">
    <property type="entry name" value="Periplasmic binding protein-like II"/>
    <property type="match status" value="1"/>
</dbReference>
<dbReference type="EMBL" id="CP060822">
    <property type="protein sequence ID" value="QNP31292.1"/>
    <property type="molecule type" value="Genomic_DNA"/>
</dbReference>
<organism evidence="1 2">
    <name type="scientific">Cylindrospermopsis curvispora GIHE-G1</name>
    <dbReference type="NCBI Taxonomy" id="2666332"/>
    <lineage>
        <taxon>Bacteria</taxon>
        <taxon>Bacillati</taxon>
        <taxon>Cyanobacteriota</taxon>
        <taxon>Cyanophyceae</taxon>
        <taxon>Nostocales</taxon>
        <taxon>Aphanizomenonaceae</taxon>
        <taxon>Cylindrospermopsis</taxon>
    </lineage>
</organism>
<proteinExistence type="predicted"/>
<reference evidence="1 2" key="1">
    <citation type="submission" date="2020-08" db="EMBL/GenBank/DDBJ databases">
        <title>Complete genome sequence of Raphidiopsis curvispora isolated from drinking water reservoir in South Korea.</title>
        <authorList>
            <person name="Jeong J."/>
        </authorList>
    </citation>
    <scope>NUCLEOTIDE SEQUENCE [LARGE SCALE GENOMIC DNA]</scope>
    <source>
        <strain evidence="1 2">GIHE-G1</strain>
    </source>
</reference>
<sequence>MESEFETQNPNIDLVLKPLNPEEEGFYDIDTLKQWLTNPSKQDGYDLVEVDTLLLGDLVKANVVKTWNKPENIKDWYPAGLQGVTVNGDIYGVPHLLCGHFIISRNDKVAKTKSVEKLLNILTAITPDTPNLTGDLIGSWNLPALYLDGWADTYGTKQINAALSTTLNPKVITSFRKFAQNCQVGDVNPCFDKYSDLDSGAAAFVNNEVDAFFGYSERLNYILKNSSNSDVQLSSLPLSEGSNPLLFADALVLRKDCDQTCENADAYPNSGFAEIRKTLKKAILQELQSSS</sequence>
<evidence type="ECO:0000313" key="1">
    <source>
        <dbReference type="EMBL" id="QNP31292.1"/>
    </source>
</evidence>
<protein>
    <submittedName>
        <fullName evidence="1">Extracellular solute-binding protein</fullName>
    </submittedName>
</protein>
<keyword evidence="2" id="KW-1185">Reference proteome</keyword>
<dbReference type="AlphaFoldDB" id="A0A7H0F5H6"/>
<accession>A0A7H0F5H6</accession>
<dbReference type="Proteomes" id="UP000516013">
    <property type="component" value="Chromosome"/>
</dbReference>
<dbReference type="InterPro" id="IPR006059">
    <property type="entry name" value="SBP"/>
</dbReference>
<gene>
    <name evidence="1" type="ORF">IAR63_14895</name>
</gene>
<dbReference type="Pfam" id="PF13416">
    <property type="entry name" value="SBP_bac_8"/>
    <property type="match status" value="1"/>
</dbReference>